<protein>
    <submittedName>
        <fullName evidence="1">Uncharacterized protein</fullName>
    </submittedName>
</protein>
<dbReference type="Proteomes" id="UP000008207">
    <property type="component" value="Chromosome"/>
</dbReference>
<dbReference type="EMBL" id="CP001349">
    <property type="protein sequence ID" value="ACL61594.1"/>
    <property type="molecule type" value="Genomic_DNA"/>
</dbReference>
<sequence length="33" mass="3477">MLSVVNGIGPRDEIEAMLASQMAAVHNDGFSDT</sequence>
<evidence type="ECO:0000313" key="1">
    <source>
        <dbReference type="EMBL" id="ACL61594.1"/>
    </source>
</evidence>
<dbReference type="AlphaFoldDB" id="B8IGB7"/>
<dbReference type="HOGENOM" id="CLU_3382687_0_0_5"/>
<proteinExistence type="predicted"/>
<keyword evidence="2" id="KW-1185">Reference proteome</keyword>
<dbReference type="STRING" id="460265.Mnod_6842"/>
<reference evidence="1 2" key="1">
    <citation type="submission" date="2009-01" db="EMBL/GenBank/DDBJ databases">
        <title>Complete sequence of chromosome of Methylobacterium nodulans ORS 2060.</title>
        <authorList>
            <consortium name="US DOE Joint Genome Institute"/>
            <person name="Lucas S."/>
            <person name="Copeland A."/>
            <person name="Lapidus A."/>
            <person name="Glavina del Rio T."/>
            <person name="Dalin E."/>
            <person name="Tice H."/>
            <person name="Bruce D."/>
            <person name="Goodwin L."/>
            <person name="Pitluck S."/>
            <person name="Sims D."/>
            <person name="Brettin T."/>
            <person name="Detter J.C."/>
            <person name="Han C."/>
            <person name="Larimer F."/>
            <person name="Land M."/>
            <person name="Hauser L."/>
            <person name="Kyrpides N."/>
            <person name="Ivanova N."/>
            <person name="Marx C.J."/>
            <person name="Richardson P."/>
        </authorList>
    </citation>
    <scope>NUCLEOTIDE SEQUENCE [LARGE SCALE GENOMIC DNA]</scope>
    <source>
        <strain evidence="2">LMG 21967 / CNCM I-2342 / ORS 2060</strain>
    </source>
</reference>
<name>B8IGB7_METNO</name>
<organism evidence="1 2">
    <name type="scientific">Methylobacterium nodulans (strain LMG 21967 / CNCM I-2342 / ORS 2060)</name>
    <dbReference type="NCBI Taxonomy" id="460265"/>
    <lineage>
        <taxon>Bacteria</taxon>
        <taxon>Pseudomonadati</taxon>
        <taxon>Pseudomonadota</taxon>
        <taxon>Alphaproteobacteria</taxon>
        <taxon>Hyphomicrobiales</taxon>
        <taxon>Methylobacteriaceae</taxon>
        <taxon>Methylobacterium</taxon>
    </lineage>
</organism>
<evidence type="ECO:0000313" key="2">
    <source>
        <dbReference type="Proteomes" id="UP000008207"/>
    </source>
</evidence>
<accession>B8IGB7</accession>
<gene>
    <name evidence="1" type="ordered locus">Mnod_6842</name>
</gene>
<dbReference type="KEGG" id="mno:Mnod_6842"/>